<dbReference type="EMBL" id="LK052906">
    <property type="protein sequence ID" value="CDR46078.1"/>
    <property type="molecule type" value="Genomic_DNA"/>
</dbReference>
<dbReference type="PhylomeDB" id="A0A061BDX6"/>
<name>A0A061BDX6_CYBFA</name>
<evidence type="ECO:0000256" key="1">
    <source>
        <dbReference type="ARBA" id="ARBA00006485"/>
    </source>
</evidence>
<feature type="region of interest" description="Disordered" evidence="4">
    <location>
        <begin position="114"/>
        <end position="134"/>
    </location>
</feature>
<dbReference type="GO" id="GO:0009891">
    <property type="term" value="P:positive regulation of biosynthetic process"/>
    <property type="evidence" value="ECO:0007669"/>
    <property type="project" value="UniProtKB-ARBA"/>
</dbReference>
<dbReference type="SUPFAM" id="SSF56112">
    <property type="entry name" value="Protein kinase-like (PK-like)"/>
    <property type="match status" value="1"/>
</dbReference>
<dbReference type="GO" id="GO:0005524">
    <property type="term" value="F:ATP binding"/>
    <property type="evidence" value="ECO:0007669"/>
    <property type="project" value="UniProtKB-KW"/>
</dbReference>
<dbReference type="InterPro" id="IPR011009">
    <property type="entry name" value="Kinase-like_dom_sf"/>
</dbReference>
<dbReference type="PROSITE" id="PS50011">
    <property type="entry name" value="PROTEIN_KINASE_DOM"/>
    <property type="match status" value="1"/>
</dbReference>
<dbReference type="GO" id="GO:0000307">
    <property type="term" value="C:cyclin-dependent protein kinase holoenzyme complex"/>
    <property type="evidence" value="ECO:0007669"/>
    <property type="project" value="UniProtKB-ARBA"/>
</dbReference>
<keyword evidence="2" id="KW-0547">Nucleotide-binding</keyword>
<evidence type="ECO:0000256" key="3">
    <source>
        <dbReference type="ARBA" id="ARBA00022840"/>
    </source>
</evidence>
<dbReference type="GO" id="GO:0005634">
    <property type="term" value="C:nucleus"/>
    <property type="evidence" value="ECO:0007669"/>
    <property type="project" value="TreeGrafter"/>
</dbReference>
<dbReference type="Gene3D" id="1.10.510.10">
    <property type="entry name" value="Transferase(Phosphotransferase) domain 1"/>
    <property type="match status" value="2"/>
</dbReference>
<evidence type="ECO:0000256" key="2">
    <source>
        <dbReference type="ARBA" id="ARBA00022741"/>
    </source>
</evidence>
<dbReference type="AlphaFoldDB" id="A0A061BDX6"/>
<dbReference type="SMART" id="SM00220">
    <property type="entry name" value="S_TKc"/>
    <property type="match status" value="1"/>
</dbReference>
<comment type="similarity">
    <text evidence="1">Belongs to the protein kinase superfamily. CMGC Ser/Thr protein kinase family. CDC2/CDKX subfamily.</text>
</comment>
<protein>
    <submittedName>
        <fullName evidence="6">CYFA0S21e02256g1_1</fullName>
    </submittedName>
</protein>
<gene>
    <name evidence="6" type="ORF">CYFA0S_21e02256g</name>
</gene>
<dbReference type="InterPro" id="IPR000719">
    <property type="entry name" value="Prot_kinase_dom"/>
</dbReference>
<dbReference type="InterPro" id="IPR008271">
    <property type="entry name" value="Ser/Thr_kinase_AS"/>
</dbReference>
<proteinExistence type="inferred from homology"/>
<dbReference type="PANTHER" id="PTHR24056:SF508">
    <property type="entry name" value="CYCLIN-DEPENDENT KINASE 10"/>
    <property type="match status" value="1"/>
</dbReference>
<organism evidence="6">
    <name type="scientific">Cyberlindnera fabianii</name>
    <name type="common">Yeast</name>
    <name type="synonym">Hansenula fabianii</name>
    <dbReference type="NCBI Taxonomy" id="36022"/>
    <lineage>
        <taxon>Eukaryota</taxon>
        <taxon>Fungi</taxon>
        <taxon>Dikarya</taxon>
        <taxon>Ascomycota</taxon>
        <taxon>Saccharomycotina</taxon>
        <taxon>Saccharomycetes</taxon>
        <taxon>Phaffomycetales</taxon>
        <taxon>Phaffomycetaceae</taxon>
        <taxon>Cyberlindnera</taxon>
    </lineage>
</organism>
<evidence type="ECO:0000313" key="6">
    <source>
        <dbReference type="EMBL" id="CDR46078.1"/>
    </source>
</evidence>
<dbReference type="PROSITE" id="PS00108">
    <property type="entry name" value="PROTEIN_KINASE_ST"/>
    <property type="match status" value="1"/>
</dbReference>
<dbReference type="PANTHER" id="PTHR24056">
    <property type="entry name" value="CELL DIVISION PROTEIN KINASE"/>
    <property type="match status" value="1"/>
</dbReference>
<dbReference type="OrthoDB" id="413582at2759"/>
<evidence type="ECO:0000259" key="5">
    <source>
        <dbReference type="PROSITE" id="PS50011"/>
    </source>
</evidence>
<feature type="domain" description="Protein kinase" evidence="5">
    <location>
        <begin position="4"/>
        <end position="340"/>
    </location>
</feature>
<evidence type="ECO:0000256" key="4">
    <source>
        <dbReference type="SAM" id="MobiDB-lite"/>
    </source>
</evidence>
<dbReference type="Pfam" id="PF00069">
    <property type="entry name" value="Pkinase"/>
    <property type="match status" value="1"/>
</dbReference>
<dbReference type="GO" id="GO:0004674">
    <property type="term" value="F:protein serine/threonine kinase activity"/>
    <property type="evidence" value="ECO:0007669"/>
    <property type="project" value="TreeGrafter"/>
</dbReference>
<sequence>MARYSNEKHISRSRFSNVFQARDDTGRSVALKVTTPDEDKPPHCSRDELRILKLLSSEDCPHIVHLIDSFERDLEDLVMVFPYYPHTLTDLLRHNATQQGSRYNPYAAISVSSMSRTSSEESNSPQLSPRSRQWKSHLRPEAGCSIVKGLASGLAFLHEKGIIHRDIKPANIMFQDYDPQRPIIIDLGISYQYPDNFGKEQPDHKICDIATSIYRAPELLFHLTNYSYGVDIWALGIVMTLIFSENVKPALDAEDAVDFKVMHMIFESFGTPTLETWPEAKESRTFSNLQLESSDSKPVESLLPRAPTYIQEIFKDMMVFESSKRLSSLDILTRIQQHGG</sequence>
<reference evidence="6" key="1">
    <citation type="journal article" date="2014" name="Genome Announc.">
        <title>Genome sequence of the yeast Cyberlindnera fabianii (Hansenula fabianii).</title>
        <authorList>
            <person name="Freel K.C."/>
            <person name="Sarilar V."/>
            <person name="Neuveglise C."/>
            <person name="Devillers H."/>
            <person name="Friedrich A."/>
            <person name="Schacherer J."/>
        </authorList>
    </citation>
    <scope>NUCLEOTIDE SEQUENCE</scope>
    <source>
        <strain evidence="6">YJS4271</strain>
    </source>
</reference>
<keyword evidence="3" id="KW-0067">ATP-binding</keyword>
<accession>A0A061BDX6</accession>
<dbReference type="InterPro" id="IPR050108">
    <property type="entry name" value="CDK"/>
</dbReference>
<dbReference type="VEuPathDB" id="FungiDB:BON22_5325"/>
<dbReference type="GO" id="GO:0007346">
    <property type="term" value="P:regulation of mitotic cell cycle"/>
    <property type="evidence" value="ECO:0007669"/>
    <property type="project" value="TreeGrafter"/>
</dbReference>
<feature type="compositionally biased region" description="Low complexity" evidence="4">
    <location>
        <begin position="114"/>
        <end position="124"/>
    </location>
</feature>